<name>A0A2V4BDF6_9PSEU</name>
<dbReference type="SUPFAM" id="SSF50939">
    <property type="entry name" value="Sialidases"/>
    <property type="match status" value="1"/>
</dbReference>
<evidence type="ECO:0000313" key="1">
    <source>
        <dbReference type="EMBL" id="PXY32099.1"/>
    </source>
</evidence>
<proteinExistence type="predicted"/>
<dbReference type="PANTHER" id="PTHR38792">
    <property type="entry name" value="BNR/ASP-BOX REPEAT DOMAIN PROTEIN (AFU_ORTHOLOGUE AFUA_7G06430)-RELATED"/>
    <property type="match status" value="1"/>
</dbReference>
<organism evidence="1 2">
    <name type="scientific">Prauserella muralis</name>
    <dbReference type="NCBI Taxonomy" id="588067"/>
    <lineage>
        <taxon>Bacteria</taxon>
        <taxon>Bacillati</taxon>
        <taxon>Actinomycetota</taxon>
        <taxon>Actinomycetes</taxon>
        <taxon>Pseudonocardiales</taxon>
        <taxon>Pseudonocardiaceae</taxon>
        <taxon>Prauserella</taxon>
    </lineage>
</organism>
<dbReference type="CDD" id="cd15482">
    <property type="entry name" value="Sialidase_non-viral"/>
    <property type="match status" value="1"/>
</dbReference>
<dbReference type="OrthoDB" id="5958808at2"/>
<reference evidence="1 2" key="1">
    <citation type="submission" date="2016-07" db="EMBL/GenBank/DDBJ databases">
        <title>Draft genome sequence of Prauserella muralis DSM 45305, isolated from a mould-covered wall in an indoor environment.</title>
        <authorList>
            <person name="Ruckert C."/>
            <person name="Albersmeier A."/>
            <person name="Jiang C.-L."/>
            <person name="Jiang Y."/>
            <person name="Kalinowski J."/>
            <person name="Schneider O."/>
            <person name="Winkler A."/>
            <person name="Zotchev S.B."/>
        </authorList>
    </citation>
    <scope>NUCLEOTIDE SEQUENCE [LARGE SCALE GENOMIC DNA]</scope>
    <source>
        <strain evidence="1 2">DSM 45305</strain>
    </source>
</reference>
<protein>
    <submittedName>
        <fullName evidence="1">Bifunctional protein</fullName>
    </submittedName>
</protein>
<keyword evidence="2" id="KW-1185">Reference proteome</keyword>
<gene>
    <name evidence="1" type="ORF">BAY60_07310</name>
</gene>
<dbReference type="Gene3D" id="2.120.10.10">
    <property type="match status" value="1"/>
</dbReference>
<dbReference type="EMBL" id="MASW01000001">
    <property type="protein sequence ID" value="PXY32099.1"/>
    <property type="molecule type" value="Genomic_DNA"/>
</dbReference>
<dbReference type="InterPro" id="IPR036278">
    <property type="entry name" value="Sialidase_sf"/>
</dbReference>
<comment type="caution">
    <text evidence="1">The sequence shown here is derived from an EMBL/GenBank/DDBJ whole genome shotgun (WGS) entry which is preliminary data.</text>
</comment>
<evidence type="ECO:0000313" key="2">
    <source>
        <dbReference type="Proteomes" id="UP000249915"/>
    </source>
</evidence>
<accession>A0A2V4BDF6</accession>
<dbReference type="RefSeq" id="WP_112280142.1">
    <property type="nucleotide sequence ID" value="NZ_MASW01000001.1"/>
</dbReference>
<sequence length="383" mass="42314">MHRLVVLSFCLLLSTGLLSPAAAAQPTGRTLLHDGAGSYPRLIRTEHGGLLRDGRILASITSRDRHGYYAPIFESLDEGRSFTRVGEVRDPAGRAGMCCGTLYELPQRVGRLRAGTLLWAASYRQHAGPSRRIGIRVWASRNLGRTWSFLAEPVRSHNRDGVWEPEFTVDAAGRLWLHYADETEAPQHAQVLNRVASVDGITWGAKQRTMAIPPHRVRPGMPIVRRLPDGRYYFAYEICNYGDRFCDPYFKISPDGATFGDPAAPGTRVATATGNHFQHAQTITLFPGGPRGTRILMVGQIYVDKRSRPLPGNGRTLLANDHLGSGPWYEVPAPVHVRRPYDNWCPNYSSTLLPVNGGRDVLQVAADYTNGVCKAYFGTGPAR</sequence>
<dbReference type="AlphaFoldDB" id="A0A2V4BDF6"/>
<dbReference type="PANTHER" id="PTHR38792:SF3">
    <property type="entry name" value="BNR_ASP-BOX REPEAT DOMAIN PROTEIN (AFU_ORTHOLOGUE AFUA_7G06430)-RELATED"/>
    <property type="match status" value="1"/>
</dbReference>
<dbReference type="Proteomes" id="UP000249915">
    <property type="component" value="Unassembled WGS sequence"/>
</dbReference>